<sequence length="263" mass="28912">MARDFLTVHFTIYVFVLVVSAVCYTIPSSRSSRQYCPIPRNLNESSNDTGSSDPILKVIDLSKIDGKKVRIQFYTPNPARALEETVEETTLAFPYFVDDTSGAIVPVVPLTLVPVITTPDSKTGSANTEQPSNTEVPVTTSGTPPKAPEEVGELLCQWEFQAANESEYLLLTFNNLSAPYSTDCSEAYVALQKDTGYESRWCGNRRQANSRPMSLFSKTKAKITVFRRGDSPTFPPTGFTVTVESLDIFAISGIENSLRVLLG</sequence>
<dbReference type="EMBL" id="CAJVCH010010930">
    <property type="protein sequence ID" value="CAG7668620.1"/>
    <property type="molecule type" value="Genomic_DNA"/>
</dbReference>
<comment type="caution">
    <text evidence="2">Lacks conserved residue(s) required for the propagation of feature annotation.</text>
</comment>
<dbReference type="AlphaFoldDB" id="A0A8J2JP28"/>
<proteinExistence type="predicted"/>
<accession>A0A8J2JP28</accession>
<feature type="region of interest" description="Disordered" evidence="3">
    <location>
        <begin position="119"/>
        <end position="148"/>
    </location>
</feature>
<reference evidence="6" key="1">
    <citation type="submission" date="2021-06" db="EMBL/GenBank/DDBJ databases">
        <authorList>
            <person name="Hodson N. C."/>
            <person name="Mongue J. A."/>
            <person name="Jaron S. K."/>
        </authorList>
    </citation>
    <scope>NUCLEOTIDE SEQUENCE</scope>
</reference>
<evidence type="ECO:0000259" key="5">
    <source>
        <dbReference type="PROSITE" id="PS01180"/>
    </source>
</evidence>
<keyword evidence="7" id="KW-1185">Reference proteome</keyword>
<evidence type="ECO:0000256" key="1">
    <source>
        <dbReference type="ARBA" id="ARBA00023157"/>
    </source>
</evidence>
<evidence type="ECO:0000256" key="4">
    <source>
        <dbReference type="SAM" id="Phobius"/>
    </source>
</evidence>
<keyword evidence="4" id="KW-0472">Membrane</keyword>
<evidence type="ECO:0000256" key="2">
    <source>
        <dbReference type="PROSITE-ProRule" id="PRU00059"/>
    </source>
</evidence>
<keyword evidence="1" id="KW-1015">Disulfide bond</keyword>
<gene>
    <name evidence="6" type="ORF">AFUS01_LOCUS1919</name>
</gene>
<keyword evidence="4" id="KW-1133">Transmembrane helix</keyword>
<dbReference type="PROSITE" id="PS01180">
    <property type="entry name" value="CUB"/>
    <property type="match status" value="1"/>
</dbReference>
<comment type="caution">
    <text evidence="6">The sequence shown here is derived from an EMBL/GenBank/DDBJ whole genome shotgun (WGS) entry which is preliminary data.</text>
</comment>
<dbReference type="OrthoDB" id="6381944at2759"/>
<evidence type="ECO:0000313" key="6">
    <source>
        <dbReference type="EMBL" id="CAG7668620.1"/>
    </source>
</evidence>
<protein>
    <recommendedName>
        <fullName evidence="5">CUB domain-containing protein</fullName>
    </recommendedName>
</protein>
<keyword evidence="4" id="KW-0812">Transmembrane</keyword>
<name>A0A8J2JP28_9HEXA</name>
<feature type="transmembrane region" description="Helical" evidence="4">
    <location>
        <begin position="6"/>
        <end position="26"/>
    </location>
</feature>
<feature type="domain" description="CUB" evidence="5">
    <location>
        <begin position="123"/>
        <end position="246"/>
    </location>
</feature>
<organism evidence="6 7">
    <name type="scientific">Allacma fusca</name>
    <dbReference type="NCBI Taxonomy" id="39272"/>
    <lineage>
        <taxon>Eukaryota</taxon>
        <taxon>Metazoa</taxon>
        <taxon>Ecdysozoa</taxon>
        <taxon>Arthropoda</taxon>
        <taxon>Hexapoda</taxon>
        <taxon>Collembola</taxon>
        <taxon>Symphypleona</taxon>
        <taxon>Sminthuridae</taxon>
        <taxon>Allacma</taxon>
    </lineage>
</organism>
<evidence type="ECO:0000256" key="3">
    <source>
        <dbReference type="SAM" id="MobiDB-lite"/>
    </source>
</evidence>
<feature type="compositionally biased region" description="Polar residues" evidence="3">
    <location>
        <begin position="120"/>
        <end position="143"/>
    </location>
</feature>
<dbReference type="InterPro" id="IPR000859">
    <property type="entry name" value="CUB_dom"/>
</dbReference>
<dbReference type="Proteomes" id="UP000708208">
    <property type="component" value="Unassembled WGS sequence"/>
</dbReference>
<evidence type="ECO:0000313" key="7">
    <source>
        <dbReference type="Proteomes" id="UP000708208"/>
    </source>
</evidence>